<comment type="caution">
    <text evidence="2">The sequence shown here is derived from an EMBL/GenBank/DDBJ whole genome shotgun (WGS) entry which is preliminary data.</text>
</comment>
<evidence type="ECO:0000259" key="1">
    <source>
        <dbReference type="PROSITE" id="PS50878"/>
    </source>
</evidence>
<dbReference type="OrthoDB" id="4868883at2759"/>
<dbReference type="AlphaFoldDB" id="A0A167TI11"/>
<dbReference type="GO" id="GO:0003964">
    <property type="term" value="F:RNA-directed DNA polymerase activity"/>
    <property type="evidence" value="ECO:0007669"/>
    <property type="project" value="UniProtKB-KW"/>
</dbReference>
<dbReference type="STRING" id="1081108.A0A167TI11"/>
<keyword evidence="3" id="KW-1185">Reference proteome</keyword>
<gene>
    <name evidence="2" type="ORF">LEL_10800</name>
</gene>
<proteinExistence type="predicted"/>
<dbReference type="PANTHER" id="PTHR33481:SF1">
    <property type="entry name" value="ENDONUCLEASE_EXONUCLEASE_PHOSPHATASE DOMAIN-CONTAINING PROTEIN-RELATED"/>
    <property type="match status" value="1"/>
</dbReference>
<dbReference type="InterPro" id="IPR000477">
    <property type="entry name" value="RT_dom"/>
</dbReference>
<feature type="domain" description="Reverse transcriptase" evidence="1">
    <location>
        <begin position="1"/>
        <end position="170"/>
    </location>
</feature>
<sequence>MDIQDAFDTVMRNRLILRLHQQGWPEHLAMWAGSFMKDRSARARYQDITTPSSPLQCGLPQGSPASPVLFLLYQSLYTSYEIKAVDSAMRMTLPSYAPMRRTLDRKKSSAASACVEEMLLWGTDNGVSFDPDKTEVMHFSKRRLTAPPPVQHGNAEKYPDVVMRWLGIWLDRNLSFKP</sequence>
<dbReference type="PROSITE" id="PS50878">
    <property type="entry name" value="RT_POL"/>
    <property type="match status" value="1"/>
</dbReference>
<dbReference type="EMBL" id="AZHF01000021">
    <property type="protein sequence ID" value="OAA60619.1"/>
    <property type="molecule type" value="Genomic_DNA"/>
</dbReference>
<dbReference type="Pfam" id="PF00078">
    <property type="entry name" value="RVT_1"/>
    <property type="match status" value="1"/>
</dbReference>
<protein>
    <submittedName>
        <fullName evidence="2">Reverse transcriptase</fullName>
    </submittedName>
</protein>
<keyword evidence="2" id="KW-0548">Nucleotidyltransferase</keyword>
<evidence type="ECO:0000313" key="3">
    <source>
        <dbReference type="Proteomes" id="UP000076881"/>
    </source>
</evidence>
<reference evidence="2 3" key="1">
    <citation type="journal article" date="2016" name="Genome Biol. Evol.">
        <title>Divergent and convergent evolution of fungal pathogenicity.</title>
        <authorList>
            <person name="Shang Y."/>
            <person name="Xiao G."/>
            <person name="Zheng P."/>
            <person name="Cen K."/>
            <person name="Zhan S."/>
            <person name="Wang C."/>
        </authorList>
    </citation>
    <scope>NUCLEOTIDE SEQUENCE [LARGE SCALE GENOMIC DNA]</scope>
    <source>
        <strain evidence="2 3">RCEF 1005</strain>
    </source>
</reference>
<keyword evidence="2" id="KW-0695">RNA-directed DNA polymerase</keyword>
<organism evidence="2 3">
    <name type="scientific">Akanthomyces lecanii RCEF 1005</name>
    <dbReference type="NCBI Taxonomy" id="1081108"/>
    <lineage>
        <taxon>Eukaryota</taxon>
        <taxon>Fungi</taxon>
        <taxon>Dikarya</taxon>
        <taxon>Ascomycota</taxon>
        <taxon>Pezizomycotina</taxon>
        <taxon>Sordariomycetes</taxon>
        <taxon>Hypocreomycetidae</taxon>
        <taxon>Hypocreales</taxon>
        <taxon>Cordycipitaceae</taxon>
        <taxon>Akanthomyces</taxon>
        <taxon>Cordyceps confragosa</taxon>
    </lineage>
</organism>
<keyword evidence="2" id="KW-0808">Transferase</keyword>
<dbReference type="Proteomes" id="UP000076881">
    <property type="component" value="Unassembled WGS sequence"/>
</dbReference>
<accession>A0A167TI11</accession>
<name>A0A167TI11_CORDF</name>
<dbReference type="PANTHER" id="PTHR33481">
    <property type="entry name" value="REVERSE TRANSCRIPTASE"/>
    <property type="match status" value="1"/>
</dbReference>
<evidence type="ECO:0000313" key="2">
    <source>
        <dbReference type="EMBL" id="OAA60619.1"/>
    </source>
</evidence>